<reference evidence="1 2" key="1">
    <citation type="journal article" date="2023" name="Plants (Basel)">
        <title>Bridging the Gap: Combining Genomics and Transcriptomics Approaches to Understand Stylosanthes scabra, an Orphan Legume from the Brazilian Caatinga.</title>
        <authorList>
            <person name="Ferreira-Neto J.R.C."/>
            <person name="da Silva M.D."/>
            <person name="Binneck E."/>
            <person name="de Melo N.F."/>
            <person name="da Silva R.H."/>
            <person name="de Melo A.L.T.M."/>
            <person name="Pandolfi V."/>
            <person name="Bustamante F.O."/>
            <person name="Brasileiro-Vidal A.C."/>
            <person name="Benko-Iseppon A.M."/>
        </authorList>
    </citation>
    <scope>NUCLEOTIDE SEQUENCE [LARGE SCALE GENOMIC DNA]</scope>
    <source>
        <tissue evidence="1">Leaves</tissue>
    </source>
</reference>
<keyword evidence="2" id="KW-1185">Reference proteome</keyword>
<evidence type="ECO:0000313" key="1">
    <source>
        <dbReference type="EMBL" id="MED6144504.1"/>
    </source>
</evidence>
<dbReference type="PANTHER" id="PTHR33710">
    <property type="entry name" value="BNAC02G09200D PROTEIN"/>
    <property type="match status" value="1"/>
</dbReference>
<sequence length="188" mass="21280">MEDALRAIWGRPERFKVVDRREHSLAKNDAKRRSVKLKNLACKRTGKLAAVRGIKRGRNGKENSYPCKEVCLDDDQLNVTEVEGTGRQSCPKRYESPILKLSGSLLDLGMAGRTFTWSYRRFGVKLTQERLDCVLTTADWCSIYPSVALFRLQENGLDHARILLDYNPPIERSNVDSSSKNAGVGMMM</sequence>
<dbReference type="Proteomes" id="UP001341840">
    <property type="component" value="Unassembled WGS sequence"/>
</dbReference>
<dbReference type="PANTHER" id="PTHR33710:SF79">
    <property type="entry name" value="OS06G0205337 PROTEIN"/>
    <property type="match status" value="1"/>
</dbReference>
<gene>
    <name evidence="1" type="ORF">PIB30_016352</name>
</gene>
<proteinExistence type="predicted"/>
<dbReference type="EMBL" id="JASCZI010090667">
    <property type="protein sequence ID" value="MED6144504.1"/>
    <property type="molecule type" value="Genomic_DNA"/>
</dbReference>
<evidence type="ECO:0000313" key="2">
    <source>
        <dbReference type="Proteomes" id="UP001341840"/>
    </source>
</evidence>
<organism evidence="1 2">
    <name type="scientific">Stylosanthes scabra</name>
    <dbReference type="NCBI Taxonomy" id="79078"/>
    <lineage>
        <taxon>Eukaryota</taxon>
        <taxon>Viridiplantae</taxon>
        <taxon>Streptophyta</taxon>
        <taxon>Embryophyta</taxon>
        <taxon>Tracheophyta</taxon>
        <taxon>Spermatophyta</taxon>
        <taxon>Magnoliopsida</taxon>
        <taxon>eudicotyledons</taxon>
        <taxon>Gunneridae</taxon>
        <taxon>Pentapetalae</taxon>
        <taxon>rosids</taxon>
        <taxon>fabids</taxon>
        <taxon>Fabales</taxon>
        <taxon>Fabaceae</taxon>
        <taxon>Papilionoideae</taxon>
        <taxon>50 kb inversion clade</taxon>
        <taxon>dalbergioids sensu lato</taxon>
        <taxon>Dalbergieae</taxon>
        <taxon>Pterocarpus clade</taxon>
        <taxon>Stylosanthes</taxon>
    </lineage>
</organism>
<name>A0ABU6T6Z5_9FABA</name>
<comment type="caution">
    <text evidence="1">The sequence shown here is derived from an EMBL/GenBank/DDBJ whole genome shotgun (WGS) entry which is preliminary data.</text>
</comment>
<protein>
    <submittedName>
        <fullName evidence="1">Uncharacterized protein</fullName>
    </submittedName>
</protein>
<accession>A0ABU6T6Z5</accession>